<dbReference type="Proteomes" id="UP000483004">
    <property type="component" value="Unassembled WGS sequence"/>
</dbReference>
<reference evidence="4 5" key="1">
    <citation type="submission" date="2019-09" db="EMBL/GenBank/DDBJ databases">
        <title>Actinomadura physcomitrii sp. nov., a novel actinomycete isolated from moss [Physcomitrium sphaericum (Ludw) Fuernr].</title>
        <authorList>
            <person name="Liu C."/>
            <person name="Zhuang X."/>
        </authorList>
    </citation>
    <scope>NUCLEOTIDE SEQUENCE [LARGE SCALE GENOMIC DNA]</scope>
    <source>
        <strain evidence="4 5">CYP1-1B</strain>
    </source>
</reference>
<dbReference type="Gene3D" id="1.10.357.10">
    <property type="entry name" value="Tetracycline Repressor, domain 2"/>
    <property type="match status" value="1"/>
</dbReference>
<comment type="caution">
    <text evidence="4">The sequence shown here is derived from an EMBL/GenBank/DDBJ whole genome shotgun (WGS) entry which is preliminary data.</text>
</comment>
<dbReference type="PROSITE" id="PS50977">
    <property type="entry name" value="HTH_TETR_2"/>
    <property type="match status" value="1"/>
</dbReference>
<dbReference type="RefSeq" id="WP_151539629.1">
    <property type="nucleotide sequence ID" value="NZ_WBMR01000018.1"/>
</dbReference>
<dbReference type="Pfam" id="PF00440">
    <property type="entry name" value="TetR_N"/>
    <property type="match status" value="1"/>
</dbReference>
<keyword evidence="5" id="KW-1185">Reference proteome</keyword>
<name>A0A6L3W2Q7_9ACTN</name>
<evidence type="ECO:0000313" key="5">
    <source>
        <dbReference type="Proteomes" id="UP000483004"/>
    </source>
</evidence>
<dbReference type="InterPro" id="IPR050109">
    <property type="entry name" value="HTH-type_TetR-like_transc_reg"/>
</dbReference>
<dbReference type="AlphaFoldDB" id="A0A6L3W2Q7"/>
<dbReference type="InterPro" id="IPR001647">
    <property type="entry name" value="HTH_TetR"/>
</dbReference>
<dbReference type="OrthoDB" id="4899232at2"/>
<evidence type="ECO:0000256" key="2">
    <source>
        <dbReference type="PROSITE-ProRule" id="PRU00335"/>
    </source>
</evidence>
<dbReference type="InterPro" id="IPR009057">
    <property type="entry name" value="Homeodomain-like_sf"/>
</dbReference>
<protein>
    <submittedName>
        <fullName evidence="4">TetR/AcrR family transcriptional regulator</fullName>
    </submittedName>
</protein>
<feature type="domain" description="HTH tetR-type" evidence="3">
    <location>
        <begin position="13"/>
        <end position="73"/>
    </location>
</feature>
<evidence type="ECO:0000256" key="1">
    <source>
        <dbReference type="ARBA" id="ARBA00023125"/>
    </source>
</evidence>
<keyword evidence="1 2" id="KW-0238">DNA-binding</keyword>
<feature type="DNA-binding region" description="H-T-H motif" evidence="2">
    <location>
        <begin position="36"/>
        <end position="55"/>
    </location>
</feature>
<accession>A0A6L3W2Q7</accession>
<organism evidence="4 5">
    <name type="scientific">Actinomadura montaniterrae</name>
    <dbReference type="NCBI Taxonomy" id="1803903"/>
    <lineage>
        <taxon>Bacteria</taxon>
        <taxon>Bacillati</taxon>
        <taxon>Actinomycetota</taxon>
        <taxon>Actinomycetes</taxon>
        <taxon>Streptosporangiales</taxon>
        <taxon>Thermomonosporaceae</taxon>
        <taxon>Actinomadura</taxon>
    </lineage>
</organism>
<dbReference type="GO" id="GO:0000976">
    <property type="term" value="F:transcription cis-regulatory region binding"/>
    <property type="evidence" value="ECO:0007669"/>
    <property type="project" value="TreeGrafter"/>
</dbReference>
<dbReference type="SUPFAM" id="SSF46689">
    <property type="entry name" value="Homeodomain-like"/>
    <property type="match status" value="1"/>
</dbReference>
<gene>
    <name evidence="4" type="ORF">F9B16_09480</name>
</gene>
<dbReference type="EMBL" id="WBMR01000018">
    <property type="protein sequence ID" value="KAB2384849.1"/>
    <property type="molecule type" value="Genomic_DNA"/>
</dbReference>
<dbReference type="PANTHER" id="PTHR30055:SF226">
    <property type="entry name" value="HTH-TYPE TRANSCRIPTIONAL REGULATOR PKSA"/>
    <property type="match status" value="1"/>
</dbReference>
<dbReference type="PANTHER" id="PTHR30055">
    <property type="entry name" value="HTH-TYPE TRANSCRIPTIONAL REGULATOR RUTR"/>
    <property type="match status" value="1"/>
</dbReference>
<evidence type="ECO:0000313" key="4">
    <source>
        <dbReference type="EMBL" id="KAB2384849.1"/>
    </source>
</evidence>
<dbReference type="GO" id="GO:0003700">
    <property type="term" value="F:DNA-binding transcription factor activity"/>
    <property type="evidence" value="ECO:0007669"/>
    <property type="project" value="TreeGrafter"/>
</dbReference>
<sequence length="211" mass="23642">MGPRTERRQQHGEESRRRILDATVEIAAERGYEGTSIALVSERSGLPRSSIYWHFRDKDDLLAAVIERSYHLWRERLIAAGSARTPDLDRAGALREITAAIAASLLDQPEFLRLGMMLTLERRPVEAKARELFVGIRNEVLAFATREFQTMLADVSAAEREAVARKLAAFMLAAADGLFLAYQLAPDTFDLLGQFELLAIVVDAAWDRLTV</sequence>
<dbReference type="PRINTS" id="PR00455">
    <property type="entry name" value="HTHTETR"/>
</dbReference>
<proteinExistence type="predicted"/>
<evidence type="ECO:0000259" key="3">
    <source>
        <dbReference type="PROSITE" id="PS50977"/>
    </source>
</evidence>